<feature type="transmembrane region" description="Helical" evidence="6">
    <location>
        <begin position="156"/>
        <end position="175"/>
    </location>
</feature>
<keyword evidence="5 6" id="KW-0472">Membrane</keyword>
<evidence type="ECO:0000259" key="7">
    <source>
        <dbReference type="SMART" id="SM00014"/>
    </source>
</evidence>
<evidence type="ECO:0000256" key="6">
    <source>
        <dbReference type="SAM" id="Phobius"/>
    </source>
</evidence>
<sequence length="263" mass="30000">MHRCISSISTLLCRSEWGVLVELLPPKRMGFHCNDPALSHTFSGDTISWKWLLGISAFLPLIMMLIAEKKFHPENVSGKSINNIRALNWYKEYLFGLLLNLVLVQMLKMLVGAPRPHFFDSCRPEEALTCKDSEYVNIYKCTQANWMHEANKSFPSGHSSLAVYAGLFLIWYIHTRKPDLSGYKSTLVWKLQVLCLILTVLCCISRIYDHRHHWWDVLTGASIGVAVLVYTESAPSYTMVKNGLAYFNKDERAVKMILAQGVL</sequence>
<evidence type="ECO:0000256" key="5">
    <source>
        <dbReference type="ARBA" id="ARBA00023136"/>
    </source>
</evidence>
<reference evidence="8 9" key="1">
    <citation type="journal article" date="2019" name="Commun. Biol.">
        <title>The bagworm genome reveals a unique fibroin gene that provides high tensile strength.</title>
        <authorList>
            <person name="Kono N."/>
            <person name="Nakamura H."/>
            <person name="Ohtoshi R."/>
            <person name="Tomita M."/>
            <person name="Numata K."/>
            <person name="Arakawa K."/>
        </authorList>
    </citation>
    <scope>NUCLEOTIDE SEQUENCE [LARGE SCALE GENOMIC DNA]</scope>
</reference>
<evidence type="ECO:0000256" key="1">
    <source>
        <dbReference type="ARBA" id="ARBA00004141"/>
    </source>
</evidence>
<comment type="similarity">
    <text evidence="2">Belongs to the PA-phosphatase related phosphoesterase family.</text>
</comment>
<accession>A0A4C1VDS2</accession>
<dbReference type="GO" id="GO:0008195">
    <property type="term" value="F:phosphatidate phosphatase activity"/>
    <property type="evidence" value="ECO:0007669"/>
    <property type="project" value="TreeGrafter"/>
</dbReference>
<evidence type="ECO:0000313" key="8">
    <source>
        <dbReference type="EMBL" id="GBP35775.1"/>
    </source>
</evidence>
<keyword evidence="9" id="KW-1185">Reference proteome</keyword>
<dbReference type="Proteomes" id="UP000299102">
    <property type="component" value="Unassembled WGS sequence"/>
</dbReference>
<evidence type="ECO:0000256" key="2">
    <source>
        <dbReference type="ARBA" id="ARBA00008816"/>
    </source>
</evidence>
<dbReference type="GO" id="GO:0005886">
    <property type="term" value="C:plasma membrane"/>
    <property type="evidence" value="ECO:0007669"/>
    <property type="project" value="TreeGrafter"/>
</dbReference>
<feature type="domain" description="Phosphatidic acid phosphatase type 2/haloperoxidase" evidence="7">
    <location>
        <begin position="90"/>
        <end position="232"/>
    </location>
</feature>
<dbReference type="InterPro" id="IPR000326">
    <property type="entry name" value="PAP2/HPO"/>
</dbReference>
<dbReference type="PANTHER" id="PTHR10165">
    <property type="entry name" value="LIPID PHOSPHATE PHOSPHATASE"/>
    <property type="match status" value="1"/>
</dbReference>
<feature type="transmembrane region" description="Helical" evidence="6">
    <location>
        <begin position="214"/>
        <end position="231"/>
    </location>
</feature>
<evidence type="ECO:0000313" key="9">
    <source>
        <dbReference type="Proteomes" id="UP000299102"/>
    </source>
</evidence>
<dbReference type="PANTHER" id="PTHR10165:SF103">
    <property type="entry name" value="PHOSPHOLIPID PHOSPHATASE HOMOLOG 1.2 HOMOLOG"/>
    <property type="match status" value="1"/>
</dbReference>
<comment type="subcellular location">
    <subcellularLocation>
        <location evidence="1">Membrane</location>
        <topology evidence="1">Multi-pass membrane protein</topology>
    </subcellularLocation>
</comment>
<comment type="caution">
    <text evidence="8">The sequence shown here is derived from an EMBL/GenBank/DDBJ whole genome shotgun (WGS) entry which is preliminary data.</text>
</comment>
<organism evidence="8 9">
    <name type="scientific">Eumeta variegata</name>
    <name type="common">Bagworm moth</name>
    <name type="synonym">Eumeta japonica</name>
    <dbReference type="NCBI Taxonomy" id="151549"/>
    <lineage>
        <taxon>Eukaryota</taxon>
        <taxon>Metazoa</taxon>
        <taxon>Ecdysozoa</taxon>
        <taxon>Arthropoda</taxon>
        <taxon>Hexapoda</taxon>
        <taxon>Insecta</taxon>
        <taxon>Pterygota</taxon>
        <taxon>Neoptera</taxon>
        <taxon>Endopterygota</taxon>
        <taxon>Lepidoptera</taxon>
        <taxon>Glossata</taxon>
        <taxon>Ditrysia</taxon>
        <taxon>Tineoidea</taxon>
        <taxon>Psychidae</taxon>
        <taxon>Oiketicinae</taxon>
        <taxon>Eumeta</taxon>
    </lineage>
</organism>
<dbReference type="GO" id="GO:0046839">
    <property type="term" value="P:phospholipid dephosphorylation"/>
    <property type="evidence" value="ECO:0007669"/>
    <property type="project" value="TreeGrafter"/>
</dbReference>
<dbReference type="SMART" id="SM00014">
    <property type="entry name" value="acidPPc"/>
    <property type="match status" value="1"/>
</dbReference>
<name>A0A4C1VDS2_EUMVA</name>
<evidence type="ECO:0000256" key="3">
    <source>
        <dbReference type="ARBA" id="ARBA00022692"/>
    </source>
</evidence>
<protein>
    <submittedName>
        <fullName evidence="8">Phosphatidate phosphatase</fullName>
    </submittedName>
</protein>
<proteinExistence type="inferred from homology"/>
<feature type="transmembrane region" description="Helical" evidence="6">
    <location>
        <begin position="93"/>
        <end position="111"/>
    </location>
</feature>
<dbReference type="STRING" id="151549.A0A4C1VDS2"/>
<dbReference type="InterPro" id="IPR036938">
    <property type="entry name" value="PAP2/HPO_sf"/>
</dbReference>
<dbReference type="GO" id="GO:0006644">
    <property type="term" value="P:phospholipid metabolic process"/>
    <property type="evidence" value="ECO:0007669"/>
    <property type="project" value="InterPro"/>
</dbReference>
<dbReference type="AlphaFoldDB" id="A0A4C1VDS2"/>
<gene>
    <name evidence="8" type="primary">wun</name>
    <name evidence="8" type="ORF">EVAR_20628_1</name>
</gene>
<keyword evidence="3 6" id="KW-0812">Transmembrane</keyword>
<dbReference type="OrthoDB" id="8907274at2759"/>
<dbReference type="Pfam" id="PF01569">
    <property type="entry name" value="PAP2"/>
    <property type="match status" value="1"/>
</dbReference>
<evidence type="ECO:0000256" key="4">
    <source>
        <dbReference type="ARBA" id="ARBA00022989"/>
    </source>
</evidence>
<dbReference type="InterPro" id="IPR043216">
    <property type="entry name" value="PAP-like"/>
</dbReference>
<dbReference type="GO" id="GO:0007165">
    <property type="term" value="P:signal transduction"/>
    <property type="evidence" value="ECO:0007669"/>
    <property type="project" value="TreeGrafter"/>
</dbReference>
<dbReference type="SUPFAM" id="SSF48317">
    <property type="entry name" value="Acid phosphatase/Vanadium-dependent haloperoxidase"/>
    <property type="match status" value="1"/>
</dbReference>
<feature type="transmembrane region" description="Helical" evidence="6">
    <location>
        <begin position="187"/>
        <end position="208"/>
    </location>
</feature>
<keyword evidence="4 6" id="KW-1133">Transmembrane helix</keyword>
<dbReference type="Gene3D" id="1.20.144.10">
    <property type="entry name" value="Phosphatidic acid phosphatase type 2/haloperoxidase"/>
    <property type="match status" value="1"/>
</dbReference>
<dbReference type="EMBL" id="BGZK01000309">
    <property type="protein sequence ID" value="GBP35775.1"/>
    <property type="molecule type" value="Genomic_DNA"/>
</dbReference>